<dbReference type="EMBL" id="CP036298">
    <property type="protein sequence ID" value="QDV25301.1"/>
    <property type="molecule type" value="Genomic_DNA"/>
</dbReference>
<evidence type="ECO:0008006" key="3">
    <source>
        <dbReference type="Google" id="ProtNLM"/>
    </source>
</evidence>
<dbReference type="KEGG" id="ahel:Q31a_36250"/>
<sequence length="711" mass="78871">MAKRKKADSAVAMLELWRPPADAGEAIGCLATTFTFQPSLFEEQCLARFLQIDSDPQREELAYLLEREANLGRAYAGVLVDRTQSGVEHSMRWDVLPVRIPNGKQHAKLSLLAWDTCVRVIVSSANLTAQGYRSNQEVTLSVDSFPNCIARSIVREAIRFLQSLNDFVPSGDDGSPQKERALAFLNQVTSHTADWKSLPSDPMVRQTLVATLPRNIRTGEASRSSLAETLQDCSKAGAPEEIWTASPFFDVGSENDATTEALCKAMARGRTRSIYFAVPSLDPLGSESPRLAAPKSLLHTSKKFVDRVEFEILPHADVEGHERPWHAKMLALRRNNDAGGYSALMIGSSNFTKAGMGIKGVSNAELNLLTIVKLGDNSKLVRQLDQVWPEMEVVDNLSEDLLQGPVSELEEEERSEASSVPLGFVSASFHTGDCSKLIIEFNAASLPAEWICLSLPEKDSFTLTNDEWQTSGCEARFEAIWRHSSPPIRLLVRWVSSEGAWTEGFLPINVDNPSDLPAPTEIESMSSDEILMILAASDPGAALRVWAAGKVMVDSGFDEELDSANPVDLDPLRNYSLANTFLRRIRTRAQVFARLKYNLERPVRTQRALLWRLEGFIGVKVLAERLCNEAINSAGNSQEALLSLIDFTILLREVNYVGDDASLNADQFNEVYLPFLQTLVNNLNQSIRSHTSKFGKELLAFWGRIVRQCQQ</sequence>
<gene>
    <name evidence="1" type="ORF">Q31a_36250</name>
</gene>
<organism evidence="1 2">
    <name type="scientific">Aureliella helgolandensis</name>
    <dbReference type="NCBI Taxonomy" id="2527968"/>
    <lineage>
        <taxon>Bacteria</taxon>
        <taxon>Pseudomonadati</taxon>
        <taxon>Planctomycetota</taxon>
        <taxon>Planctomycetia</taxon>
        <taxon>Pirellulales</taxon>
        <taxon>Pirellulaceae</taxon>
        <taxon>Aureliella</taxon>
    </lineage>
</organism>
<keyword evidence="2" id="KW-1185">Reference proteome</keyword>
<dbReference type="Proteomes" id="UP000318017">
    <property type="component" value="Chromosome"/>
</dbReference>
<dbReference type="RefSeq" id="WP_145080181.1">
    <property type="nucleotide sequence ID" value="NZ_CP036298.1"/>
</dbReference>
<name>A0A518G9P1_9BACT</name>
<proteinExistence type="predicted"/>
<dbReference type="Gene3D" id="3.30.870.10">
    <property type="entry name" value="Endonuclease Chain A"/>
    <property type="match status" value="2"/>
</dbReference>
<reference evidence="1 2" key="1">
    <citation type="submission" date="2019-02" db="EMBL/GenBank/DDBJ databases">
        <title>Deep-cultivation of Planctomycetes and their phenomic and genomic characterization uncovers novel biology.</title>
        <authorList>
            <person name="Wiegand S."/>
            <person name="Jogler M."/>
            <person name="Boedeker C."/>
            <person name="Pinto D."/>
            <person name="Vollmers J."/>
            <person name="Rivas-Marin E."/>
            <person name="Kohn T."/>
            <person name="Peeters S.H."/>
            <person name="Heuer A."/>
            <person name="Rast P."/>
            <person name="Oberbeckmann S."/>
            <person name="Bunk B."/>
            <person name="Jeske O."/>
            <person name="Meyerdierks A."/>
            <person name="Storesund J.E."/>
            <person name="Kallscheuer N."/>
            <person name="Luecker S."/>
            <person name="Lage O.M."/>
            <person name="Pohl T."/>
            <person name="Merkel B.J."/>
            <person name="Hornburger P."/>
            <person name="Mueller R.-W."/>
            <person name="Bruemmer F."/>
            <person name="Labrenz M."/>
            <person name="Spormann A.M."/>
            <person name="Op den Camp H."/>
            <person name="Overmann J."/>
            <person name="Amann R."/>
            <person name="Jetten M.S.M."/>
            <person name="Mascher T."/>
            <person name="Medema M.H."/>
            <person name="Devos D.P."/>
            <person name="Kaster A.-K."/>
            <person name="Ovreas L."/>
            <person name="Rohde M."/>
            <person name="Galperin M.Y."/>
            <person name="Jogler C."/>
        </authorList>
    </citation>
    <scope>NUCLEOTIDE SEQUENCE [LARGE SCALE GENOMIC DNA]</scope>
    <source>
        <strain evidence="1 2">Q31a</strain>
    </source>
</reference>
<dbReference type="OrthoDB" id="4475112at2"/>
<dbReference type="AlphaFoldDB" id="A0A518G9P1"/>
<dbReference type="SUPFAM" id="SSF56024">
    <property type="entry name" value="Phospholipase D/nuclease"/>
    <property type="match status" value="1"/>
</dbReference>
<protein>
    <recommendedName>
        <fullName evidence="3">PLD phosphodiesterase domain-containing protein</fullName>
    </recommendedName>
</protein>
<evidence type="ECO:0000313" key="1">
    <source>
        <dbReference type="EMBL" id="QDV25301.1"/>
    </source>
</evidence>
<evidence type="ECO:0000313" key="2">
    <source>
        <dbReference type="Proteomes" id="UP000318017"/>
    </source>
</evidence>
<accession>A0A518G9P1</accession>